<dbReference type="EMBL" id="JBHSXN010000002">
    <property type="protein sequence ID" value="MFC6953782.1"/>
    <property type="molecule type" value="Genomic_DNA"/>
</dbReference>
<evidence type="ECO:0000313" key="2">
    <source>
        <dbReference type="Proteomes" id="UP001596395"/>
    </source>
</evidence>
<reference evidence="1 2" key="1">
    <citation type="journal article" date="2019" name="Int. J. Syst. Evol. Microbiol.">
        <title>The Global Catalogue of Microorganisms (GCM) 10K type strain sequencing project: providing services to taxonomists for standard genome sequencing and annotation.</title>
        <authorList>
            <consortium name="The Broad Institute Genomics Platform"/>
            <consortium name="The Broad Institute Genome Sequencing Center for Infectious Disease"/>
            <person name="Wu L."/>
            <person name="Ma J."/>
        </authorList>
    </citation>
    <scope>NUCLEOTIDE SEQUENCE [LARGE SCALE GENOMIC DNA]</scope>
    <source>
        <strain evidence="1 2">GX26</strain>
    </source>
</reference>
<dbReference type="AlphaFoldDB" id="A0ABD5VEA5"/>
<proteinExistence type="predicted"/>
<comment type="caution">
    <text evidence="1">The sequence shown here is derived from an EMBL/GenBank/DDBJ whole genome shotgun (WGS) entry which is preliminary data.</text>
</comment>
<name>A0ABD5VEA5_9EURY</name>
<sequence>MPSNNTTQNTQQYESKPPVEAAKDVTLAISTVDGDYELSVANVDTTKEITVEQVRENNVFPIGDAVTEISYSGSMTFKGRRHVIDSYLFDENGLPRRNVALTLTHDDLNPNDPNNPDPFTETWHDLRVVSTGYEMQTGEVTEVSYDWIALGKTPA</sequence>
<organism evidence="1 2">
    <name type="scientific">Halorubellus litoreus</name>
    <dbReference type="NCBI Taxonomy" id="755308"/>
    <lineage>
        <taxon>Archaea</taxon>
        <taxon>Methanobacteriati</taxon>
        <taxon>Methanobacteriota</taxon>
        <taxon>Stenosarchaea group</taxon>
        <taxon>Halobacteria</taxon>
        <taxon>Halobacteriales</taxon>
        <taxon>Halorubellaceae</taxon>
        <taxon>Halorubellus</taxon>
    </lineage>
</organism>
<accession>A0ABD5VEA5</accession>
<gene>
    <name evidence="1" type="ORF">ACFQGB_12995</name>
</gene>
<protein>
    <submittedName>
        <fullName evidence="1">Uncharacterized protein</fullName>
    </submittedName>
</protein>
<keyword evidence="2" id="KW-1185">Reference proteome</keyword>
<evidence type="ECO:0000313" key="1">
    <source>
        <dbReference type="EMBL" id="MFC6953782.1"/>
    </source>
</evidence>
<dbReference type="Proteomes" id="UP001596395">
    <property type="component" value="Unassembled WGS sequence"/>
</dbReference>
<dbReference type="RefSeq" id="WP_336350735.1">
    <property type="nucleotide sequence ID" value="NZ_JAZAQL010000002.1"/>
</dbReference>